<evidence type="ECO:0000313" key="2">
    <source>
        <dbReference type="EMBL" id="SOE82095.1"/>
    </source>
</evidence>
<evidence type="ECO:0000313" key="3">
    <source>
        <dbReference type="Proteomes" id="UP000219522"/>
    </source>
</evidence>
<dbReference type="EMBL" id="OCSU01000002">
    <property type="protein sequence ID" value="SOE82095.1"/>
    <property type="molecule type" value="Genomic_DNA"/>
</dbReference>
<organism evidence="2 3">
    <name type="scientific">Caballeronia arationis</name>
    <dbReference type="NCBI Taxonomy" id="1777142"/>
    <lineage>
        <taxon>Bacteria</taxon>
        <taxon>Pseudomonadati</taxon>
        <taxon>Pseudomonadota</taxon>
        <taxon>Betaproteobacteria</taxon>
        <taxon>Burkholderiales</taxon>
        <taxon>Burkholderiaceae</taxon>
        <taxon>Caballeronia</taxon>
    </lineage>
</organism>
<dbReference type="InterPro" id="IPR003615">
    <property type="entry name" value="HNH_nuc"/>
</dbReference>
<proteinExistence type="predicted"/>
<keyword evidence="2" id="KW-0540">Nuclease</keyword>
<accession>A0A7Z7IA49</accession>
<gene>
    <name evidence="2" type="ORF">SAMN05446927_5406</name>
</gene>
<keyword evidence="3" id="KW-1185">Reference proteome</keyword>
<dbReference type="Pfam" id="PF01844">
    <property type="entry name" value="HNH"/>
    <property type="match status" value="1"/>
</dbReference>
<dbReference type="CDD" id="cd00085">
    <property type="entry name" value="HNHc"/>
    <property type="match status" value="1"/>
</dbReference>
<dbReference type="AlphaFoldDB" id="A0A7Z7IA49"/>
<dbReference type="GO" id="GO:0004519">
    <property type="term" value="F:endonuclease activity"/>
    <property type="evidence" value="ECO:0007669"/>
    <property type="project" value="UniProtKB-KW"/>
</dbReference>
<sequence>MPIIKHLIDAAKGKHPIAAARSGRWPTVRKHHLALHPACAVCGGTEKLEVHHIRPFHLHPDLELDPSNLVTLCEANKGGVNCHLFAGHLGNFRSFNVEVIADAAHWNEKISHRPLADS</sequence>
<dbReference type="RefSeq" id="WP_097190400.1">
    <property type="nucleotide sequence ID" value="NZ_OCSU01000002.1"/>
</dbReference>
<comment type="caution">
    <text evidence="2">The sequence shown here is derived from an EMBL/GenBank/DDBJ whole genome shotgun (WGS) entry which is preliminary data.</text>
</comment>
<evidence type="ECO:0000259" key="1">
    <source>
        <dbReference type="Pfam" id="PF01844"/>
    </source>
</evidence>
<dbReference type="Proteomes" id="UP000219522">
    <property type="component" value="Unassembled WGS sequence"/>
</dbReference>
<dbReference type="InterPro" id="IPR002711">
    <property type="entry name" value="HNH"/>
</dbReference>
<dbReference type="Gene3D" id="1.10.30.50">
    <property type="match status" value="1"/>
</dbReference>
<keyword evidence="2" id="KW-0378">Hydrolase</keyword>
<name>A0A7Z7IA49_9BURK</name>
<feature type="domain" description="HNH" evidence="1">
    <location>
        <begin position="39"/>
        <end position="74"/>
    </location>
</feature>
<dbReference type="GO" id="GO:0008270">
    <property type="term" value="F:zinc ion binding"/>
    <property type="evidence" value="ECO:0007669"/>
    <property type="project" value="InterPro"/>
</dbReference>
<reference evidence="2 3" key="1">
    <citation type="submission" date="2017-09" db="EMBL/GenBank/DDBJ databases">
        <authorList>
            <person name="Varghese N."/>
            <person name="Submissions S."/>
        </authorList>
    </citation>
    <scope>NUCLEOTIDE SEQUENCE [LARGE SCALE GENOMIC DNA]</scope>
    <source>
        <strain evidence="2 3">OK806</strain>
    </source>
</reference>
<dbReference type="GO" id="GO:0003676">
    <property type="term" value="F:nucleic acid binding"/>
    <property type="evidence" value="ECO:0007669"/>
    <property type="project" value="InterPro"/>
</dbReference>
<keyword evidence="2" id="KW-0255">Endonuclease</keyword>
<protein>
    <submittedName>
        <fullName evidence="2">HNH endonuclease</fullName>
    </submittedName>
</protein>